<keyword evidence="3" id="KW-0813">Transport</keyword>
<protein>
    <submittedName>
        <fullName evidence="10">Amino acid permease</fullName>
    </submittedName>
</protein>
<dbReference type="KEGG" id="plon:Pla110_34030"/>
<feature type="transmembrane region" description="Helical" evidence="7">
    <location>
        <begin position="381"/>
        <end position="398"/>
    </location>
</feature>
<evidence type="ECO:0000256" key="4">
    <source>
        <dbReference type="ARBA" id="ARBA00022692"/>
    </source>
</evidence>
<feature type="transmembrane region" description="Helical" evidence="7">
    <location>
        <begin position="268"/>
        <end position="288"/>
    </location>
</feature>
<dbReference type="InterPro" id="IPR004842">
    <property type="entry name" value="SLC12A_fam"/>
</dbReference>
<organism evidence="10 11">
    <name type="scientific">Polystyrenella longa</name>
    <dbReference type="NCBI Taxonomy" id="2528007"/>
    <lineage>
        <taxon>Bacteria</taxon>
        <taxon>Pseudomonadati</taxon>
        <taxon>Planctomycetota</taxon>
        <taxon>Planctomycetia</taxon>
        <taxon>Planctomycetales</taxon>
        <taxon>Planctomycetaceae</taxon>
        <taxon>Polystyrenella</taxon>
    </lineage>
</organism>
<feature type="transmembrane region" description="Helical" evidence="7">
    <location>
        <begin position="127"/>
        <end position="146"/>
    </location>
</feature>
<dbReference type="RefSeq" id="WP_144997192.1">
    <property type="nucleotide sequence ID" value="NZ_CP036281.1"/>
</dbReference>
<sequence>MAQDEPADSKFGTFGGVFTPCTLTILGVIMFLRFGQVVGQSGVLFALLIVAASKLITTFTTLSLSAIATNTRVKGGGAYYLISRSLGVEFGGAIGVVFYLAQAISVAMYVIGFTEAFLMTYNLSADHFIAIATVVNIGTFICVYIGASWAIKVQYFILAALALSLVSFFAGAIPDINLELLQTNLQPHFESGESLFTMFALFFPAVTGIMAGANMSGDLKRPSQSIPTGTLWAVLVTGLIYMTLALVLGTVRSHDELINNNLIMKDIAVWPALITVGVFAATLSSALGSMMGAPRILQAFSKDEIFHSLRFFGAGSGATREPRRATVVTFVIAQLCILLGDLNAIAPIITMFFMITYGLLNLATFYEAVTHNPSYRPTFKYCHWSVSLAGTLGCLAVMFLMNWVWATISILMIAGLHWYIRFREIESRWGDLNSGVIFERSRQNLLRLEQEVYHPKNWRPIILALSGTAWTRPHLAIYGHWLTSGHGILSLGHIVTGNIEDYAERRAKFEETLRNFINDEELLAFPAVVISPYISDGIEALVQCHGIGGLRPNTILLGWPGDEQKSETFGATVRLVSRLGRSVIAVRFLDADVDNAWDVPHGTIDVWWRGKKNGSLMLLLAHLLHQNPEWRGNPIRMLRSVSTETGREDVINHIEEQSAMARISVEPIAIVSENAETAIQHHSRNAAIVILGFEPPEEGKEAEFFNHMETFAGNLPRVLFVNSAGGMELES</sequence>
<proteinExistence type="inferred from homology"/>
<dbReference type="GO" id="GO:0015377">
    <property type="term" value="F:chloride:monoatomic cation symporter activity"/>
    <property type="evidence" value="ECO:0007669"/>
    <property type="project" value="InterPro"/>
</dbReference>
<keyword evidence="5 7" id="KW-1133">Transmembrane helix</keyword>
<feature type="transmembrane region" description="Helical" evidence="7">
    <location>
        <begin position="153"/>
        <end position="174"/>
    </location>
</feature>
<dbReference type="EMBL" id="CP036281">
    <property type="protein sequence ID" value="QDU81659.1"/>
    <property type="molecule type" value="Genomic_DNA"/>
</dbReference>
<evidence type="ECO:0000259" key="9">
    <source>
        <dbReference type="Pfam" id="PF03522"/>
    </source>
</evidence>
<feature type="transmembrane region" description="Helical" evidence="7">
    <location>
        <begin position="12"/>
        <end position="32"/>
    </location>
</feature>
<keyword evidence="6 7" id="KW-0472">Membrane</keyword>
<feature type="transmembrane region" description="Helical" evidence="7">
    <location>
        <begin position="90"/>
        <end position="112"/>
    </location>
</feature>
<gene>
    <name evidence="10" type="ORF">Pla110_34030</name>
</gene>
<dbReference type="InterPro" id="IPR004841">
    <property type="entry name" value="AA-permease/SLC12A_dom"/>
</dbReference>
<comment type="subcellular location">
    <subcellularLocation>
        <location evidence="1">Membrane</location>
        <topology evidence="1">Multi-pass membrane protein</topology>
    </subcellularLocation>
</comment>
<dbReference type="PANTHER" id="PTHR11827:SF72">
    <property type="entry name" value="GH08340P"/>
    <property type="match status" value="1"/>
</dbReference>
<evidence type="ECO:0000256" key="2">
    <source>
        <dbReference type="ARBA" id="ARBA00010593"/>
    </source>
</evidence>
<dbReference type="Gene3D" id="1.20.1740.10">
    <property type="entry name" value="Amino acid/polyamine transporter I"/>
    <property type="match status" value="1"/>
</dbReference>
<evidence type="ECO:0000256" key="1">
    <source>
        <dbReference type="ARBA" id="ARBA00004141"/>
    </source>
</evidence>
<dbReference type="GO" id="GO:0016020">
    <property type="term" value="C:membrane"/>
    <property type="evidence" value="ECO:0007669"/>
    <property type="project" value="UniProtKB-SubCell"/>
</dbReference>
<feature type="domain" description="SLC12A transporter C-terminal" evidence="9">
    <location>
        <begin position="472"/>
        <end position="562"/>
    </location>
</feature>
<name>A0A518CR07_9PLAN</name>
<dbReference type="InterPro" id="IPR018491">
    <property type="entry name" value="SLC12_C"/>
</dbReference>
<evidence type="ECO:0000313" key="10">
    <source>
        <dbReference type="EMBL" id="QDU81659.1"/>
    </source>
</evidence>
<accession>A0A518CR07</accession>
<evidence type="ECO:0000313" key="11">
    <source>
        <dbReference type="Proteomes" id="UP000317178"/>
    </source>
</evidence>
<keyword evidence="11" id="KW-1185">Reference proteome</keyword>
<evidence type="ECO:0000256" key="3">
    <source>
        <dbReference type="ARBA" id="ARBA00022448"/>
    </source>
</evidence>
<feature type="transmembrane region" description="Helical" evidence="7">
    <location>
        <begin position="325"/>
        <end position="342"/>
    </location>
</feature>
<dbReference type="Pfam" id="PF03522">
    <property type="entry name" value="SLC12"/>
    <property type="match status" value="1"/>
</dbReference>
<comment type="similarity">
    <text evidence="2">Belongs to the SLC12A transporter family.</text>
</comment>
<keyword evidence="4 7" id="KW-0812">Transmembrane</keyword>
<reference evidence="10 11" key="1">
    <citation type="submission" date="2019-02" db="EMBL/GenBank/DDBJ databases">
        <title>Deep-cultivation of Planctomycetes and their phenomic and genomic characterization uncovers novel biology.</title>
        <authorList>
            <person name="Wiegand S."/>
            <person name="Jogler M."/>
            <person name="Boedeker C."/>
            <person name="Pinto D."/>
            <person name="Vollmers J."/>
            <person name="Rivas-Marin E."/>
            <person name="Kohn T."/>
            <person name="Peeters S.H."/>
            <person name="Heuer A."/>
            <person name="Rast P."/>
            <person name="Oberbeckmann S."/>
            <person name="Bunk B."/>
            <person name="Jeske O."/>
            <person name="Meyerdierks A."/>
            <person name="Storesund J.E."/>
            <person name="Kallscheuer N."/>
            <person name="Luecker S."/>
            <person name="Lage O.M."/>
            <person name="Pohl T."/>
            <person name="Merkel B.J."/>
            <person name="Hornburger P."/>
            <person name="Mueller R.-W."/>
            <person name="Bruemmer F."/>
            <person name="Labrenz M."/>
            <person name="Spormann A.M."/>
            <person name="Op den Camp H."/>
            <person name="Overmann J."/>
            <person name="Amann R."/>
            <person name="Jetten M.S.M."/>
            <person name="Mascher T."/>
            <person name="Medema M.H."/>
            <person name="Devos D.P."/>
            <person name="Kaster A.-K."/>
            <person name="Ovreas L."/>
            <person name="Rohde M."/>
            <person name="Galperin M.Y."/>
            <person name="Jogler C."/>
        </authorList>
    </citation>
    <scope>NUCLEOTIDE SEQUENCE [LARGE SCALE GENOMIC DNA]</scope>
    <source>
        <strain evidence="10 11">Pla110</strain>
    </source>
</reference>
<dbReference type="Proteomes" id="UP000317178">
    <property type="component" value="Chromosome"/>
</dbReference>
<feature type="transmembrane region" description="Helical" evidence="7">
    <location>
        <begin position="194"/>
        <end position="217"/>
    </location>
</feature>
<feature type="domain" description="Amino acid permease/ SLC12A" evidence="8">
    <location>
        <begin position="17"/>
        <end position="460"/>
    </location>
</feature>
<dbReference type="PANTHER" id="PTHR11827">
    <property type="entry name" value="SOLUTE CARRIER FAMILY 12, CATION COTRANSPORTERS"/>
    <property type="match status" value="1"/>
</dbReference>
<evidence type="ECO:0000256" key="6">
    <source>
        <dbReference type="ARBA" id="ARBA00023136"/>
    </source>
</evidence>
<dbReference type="FunFam" id="1.20.1740.10:FF:000013">
    <property type="entry name" value="Solute carrier family 12 member"/>
    <property type="match status" value="1"/>
</dbReference>
<dbReference type="OrthoDB" id="3181223at2"/>
<evidence type="ECO:0000259" key="8">
    <source>
        <dbReference type="Pfam" id="PF00324"/>
    </source>
</evidence>
<feature type="transmembrane region" description="Helical" evidence="7">
    <location>
        <begin position="229"/>
        <end position="248"/>
    </location>
</feature>
<feature type="transmembrane region" description="Helical" evidence="7">
    <location>
        <begin position="44"/>
        <end position="69"/>
    </location>
</feature>
<evidence type="ECO:0000256" key="5">
    <source>
        <dbReference type="ARBA" id="ARBA00022989"/>
    </source>
</evidence>
<dbReference type="Pfam" id="PF00324">
    <property type="entry name" value="AA_permease"/>
    <property type="match status" value="1"/>
</dbReference>
<feature type="transmembrane region" description="Helical" evidence="7">
    <location>
        <begin position="348"/>
        <end position="369"/>
    </location>
</feature>
<evidence type="ECO:0000256" key="7">
    <source>
        <dbReference type="SAM" id="Phobius"/>
    </source>
</evidence>
<dbReference type="AlphaFoldDB" id="A0A518CR07"/>